<gene>
    <name evidence="1" type="ORF">COU88_04580</name>
</gene>
<dbReference type="Proteomes" id="UP000229554">
    <property type="component" value="Unassembled WGS sequence"/>
</dbReference>
<name>A0A2M8KRG4_9BACT</name>
<protein>
    <submittedName>
        <fullName evidence="1">Uncharacterized protein</fullName>
    </submittedName>
</protein>
<evidence type="ECO:0000313" key="1">
    <source>
        <dbReference type="EMBL" id="PJE62518.1"/>
    </source>
</evidence>
<comment type="caution">
    <text evidence="1">The sequence shown here is derived from an EMBL/GenBank/DDBJ whole genome shotgun (WGS) entry which is preliminary data.</text>
</comment>
<organism evidence="1 2">
    <name type="scientific">Candidatus Roizmanbacteria bacterium CG10_big_fil_rev_8_21_14_0_10_39_6</name>
    <dbReference type="NCBI Taxonomy" id="1974853"/>
    <lineage>
        <taxon>Bacteria</taxon>
        <taxon>Candidatus Roizmaniibacteriota</taxon>
    </lineage>
</organism>
<reference evidence="2" key="1">
    <citation type="submission" date="2017-09" db="EMBL/GenBank/DDBJ databases">
        <title>Depth-based differentiation of microbial function through sediment-hosted aquifers and enrichment of novel symbionts in the deep terrestrial subsurface.</title>
        <authorList>
            <person name="Probst A.J."/>
            <person name="Ladd B."/>
            <person name="Jarett J.K."/>
            <person name="Geller-Mcgrath D.E."/>
            <person name="Sieber C.M.K."/>
            <person name="Emerson J.B."/>
            <person name="Anantharaman K."/>
            <person name="Thomas B.C."/>
            <person name="Malmstrom R."/>
            <person name="Stieglmeier M."/>
            <person name="Klingl A."/>
            <person name="Woyke T."/>
            <person name="Ryan C.M."/>
            <person name="Banfield J.F."/>
        </authorList>
    </citation>
    <scope>NUCLEOTIDE SEQUENCE [LARGE SCALE GENOMIC DNA]</scope>
</reference>
<accession>A0A2M8KRG4</accession>
<proteinExistence type="predicted"/>
<dbReference type="EMBL" id="PFED01000186">
    <property type="protein sequence ID" value="PJE62518.1"/>
    <property type="molecule type" value="Genomic_DNA"/>
</dbReference>
<feature type="non-terminal residue" evidence="1">
    <location>
        <position position="79"/>
    </location>
</feature>
<sequence length="79" mass="9021">MDPKMTKEQYEFWAADNLLDWGANGVNLDAAHVYLQSEEHRVNQLAHIVARSLKFEFAADIYGMNKLVSDFPFLFAGIT</sequence>
<dbReference type="AlphaFoldDB" id="A0A2M8KRG4"/>
<evidence type="ECO:0000313" key="2">
    <source>
        <dbReference type="Proteomes" id="UP000229554"/>
    </source>
</evidence>